<dbReference type="Proteomes" id="UP000070501">
    <property type="component" value="Unassembled WGS sequence"/>
</dbReference>
<dbReference type="EMBL" id="KQ964252">
    <property type="protein sequence ID" value="KXJ90405.1"/>
    <property type="molecule type" value="Genomic_DNA"/>
</dbReference>
<gene>
    <name evidence="2" type="ORF">Micbo1qcDRAFT_205253</name>
</gene>
<evidence type="ECO:0000313" key="2">
    <source>
        <dbReference type="EMBL" id="KXJ90405.1"/>
    </source>
</evidence>
<dbReference type="PANTHER" id="PTHR40624:SF1">
    <property type="entry name" value="BIOSYNTHESIS MONOOXYGENASE, PUTATIVE (AFU_ORTHOLOGUE AFUA_1G12025)-RELATED"/>
    <property type="match status" value="1"/>
</dbReference>
<keyword evidence="3" id="KW-1185">Reference proteome</keyword>
<dbReference type="Gene3D" id="3.30.70.100">
    <property type="match status" value="1"/>
</dbReference>
<dbReference type="InterPro" id="IPR007138">
    <property type="entry name" value="ABM_dom"/>
</dbReference>
<dbReference type="InParanoid" id="A0A136IZK3"/>
<dbReference type="SUPFAM" id="SSF54909">
    <property type="entry name" value="Dimeric alpha+beta barrel"/>
    <property type="match status" value="2"/>
</dbReference>
<reference evidence="3" key="1">
    <citation type="submission" date="2016-02" db="EMBL/GenBank/DDBJ databases">
        <title>Draft genome sequence of Microdochium bolleyi, a fungal endophyte of beachgrass.</title>
        <authorList>
            <consortium name="DOE Joint Genome Institute"/>
            <person name="David A.S."/>
            <person name="May G."/>
            <person name="Haridas S."/>
            <person name="Lim J."/>
            <person name="Wang M."/>
            <person name="Labutti K."/>
            <person name="Lipzen A."/>
            <person name="Barry K."/>
            <person name="Grigoriev I.V."/>
        </authorList>
    </citation>
    <scope>NUCLEOTIDE SEQUENCE [LARGE SCALE GENOMIC DNA]</scope>
    <source>
        <strain evidence="3">J235TASD1</strain>
    </source>
</reference>
<dbReference type="Pfam" id="PF03992">
    <property type="entry name" value="ABM"/>
    <property type="match status" value="1"/>
</dbReference>
<evidence type="ECO:0000259" key="1">
    <source>
        <dbReference type="PROSITE" id="PS51725"/>
    </source>
</evidence>
<dbReference type="AlphaFoldDB" id="A0A136IZK3"/>
<proteinExistence type="predicted"/>
<dbReference type="PROSITE" id="PS51725">
    <property type="entry name" value="ABM"/>
    <property type="match status" value="1"/>
</dbReference>
<dbReference type="OrthoDB" id="4520428at2759"/>
<accession>A0A136IZK3</accession>
<dbReference type="PANTHER" id="PTHR40624">
    <property type="entry name" value="BIOSYNTHESIS MONOOXYGENASE, PUTATIVE (AFU_ORTHOLOGUE AFUA_1G12025)-RELATED"/>
    <property type="match status" value="1"/>
</dbReference>
<dbReference type="InterPro" id="IPR011008">
    <property type="entry name" value="Dimeric_a/b-barrel"/>
</dbReference>
<protein>
    <recommendedName>
        <fullName evidence="1">ABM domain-containing protein</fullName>
    </recommendedName>
</protein>
<organism evidence="2 3">
    <name type="scientific">Microdochium bolleyi</name>
    <dbReference type="NCBI Taxonomy" id="196109"/>
    <lineage>
        <taxon>Eukaryota</taxon>
        <taxon>Fungi</taxon>
        <taxon>Dikarya</taxon>
        <taxon>Ascomycota</taxon>
        <taxon>Pezizomycotina</taxon>
        <taxon>Sordariomycetes</taxon>
        <taxon>Xylariomycetidae</taxon>
        <taxon>Xylariales</taxon>
        <taxon>Microdochiaceae</taxon>
        <taxon>Microdochium</taxon>
    </lineage>
</organism>
<sequence>MARKLVVARMPLADAEAKEQFIKFLSDASDYALQSEPGIAKYAICLPRDDLDGNVVYAVEEYADDATFNSHMSTPTVKKMMDWMGSGARLSGDPQINELEMMPGFHFSRPAVTKAISDQQDPHVLFADLTYQPGSVDTAIPYWQEVVNTGRDDEPGTWVYAVNKDPKHENRICVLETYESPEYLVDVHVPSKAIQDSIGNTKHLRTGLVHTKLKLIKGFLHRE</sequence>
<name>A0A136IZK3_9PEZI</name>
<feature type="domain" description="ABM" evidence="1">
    <location>
        <begin position="4"/>
        <end position="99"/>
    </location>
</feature>
<evidence type="ECO:0000313" key="3">
    <source>
        <dbReference type="Proteomes" id="UP000070501"/>
    </source>
</evidence>